<feature type="transmembrane region" description="Helical" evidence="1">
    <location>
        <begin position="6"/>
        <end position="23"/>
    </location>
</feature>
<dbReference type="Proteomes" id="UP001354989">
    <property type="component" value="Chromosome"/>
</dbReference>
<sequence>MWGDIVIIFLYFVRLSFNSLGILGQNKAFNLISVFKTKLT</sequence>
<proteinExistence type="predicted"/>
<dbReference type="EMBL" id="AP025292">
    <property type="protein sequence ID" value="BDC98960.1"/>
    <property type="molecule type" value="Genomic_DNA"/>
</dbReference>
<keyword evidence="1" id="KW-0812">Transmembrane</keyword>
<evidence type="ECO:0000313" key="3">
    <source>
        <dbReference type="Proteomes" id="UP001354989"/>
    </source>
</evidence>
<keyword evidence="3" id="KW-1185">Reference proteome</keyword>
<protein>
    <submittedName>
        <fullName evidence="2">Uncharacterized protein</fullName>
    </submittedName>
</protein>
<keyword evidence="1" id="KW-1133">Transmembrane helix</keyword>
<evidence type="ECO:0000256" key="1">
    <source>
        <dbReference type="SAM" id="Phobius"/>
    </source>
</evidence>
<reference evidence="2 3" key="1">
    <citation type="submission" date="2021-12" db="EMBL/GenBank/DDBJ databases">
        <title>Genome sequencing of bacteria with rrn-lacking chromosome and rrn-plasmid.</title>
        <authorList>
            <person name="Anda M."/>
            <person name="Iwasaki W."/>
        </authorList>
    </citation>
    <scope>NUCLEOTIDE SEQUENCE [LARGE SCALE GENOMIC DNA]</scope>
    <source>
        <strain evidence="2 3">NBRC 101262</strain>
    </source>
</reference>
<accession>A0ABM7VDD4</accession>
<keyword evidence="1" id="KW-0472">Membrane</keyword>
<name>A0ABM7VDD4_9BACT</name>
<organism evidence="2 3">
    <name type="scientific">Persicobacter psychrovividus</name>
    <dbReference type="NCBI Taxonomy" id="387638"/>
    <lineage>
        <taxon>Bacteria</taxon>
        <taxon>Pseudomonadati</taxon>
        <taxon>Bacteroidota</taxon>
        <taxon>Cytophagia</taxon>
        <taxon>Cytophagales</taxon>
        <taxon>Persicobacteraceae</taxon>
        <taxon>Persicobacter</taxon>
    </lineage>
</organism>
<evidence type="ECO:0000313" key="2">
    <source>
        <dbReference type="EMBL" id="BDC98960.1"/>
    </source>
</evidence>
<gene>
    <name evidence="2" type="ORF">PEPS_12410</name>
</gene>